<reference evidence="1 2" key="1">
    <citation type="submission" date="2019-08" db="EMBL/GenBank/DDBJ databases">
        <title>The genome of the soybean aphid Biotype 1, its phylome, world population structure and adaptation to the North American continent.</title>
        <authorList>
            <person name="Giordano R."/>
            <person name="Donthu R.K."/>
            <person name="Hernandez A.G."/>
            <person name="Wright C.L."/>
            <person name="Zimin A.V."/>
        </authorList>
    </citation>
    <scope>NUCLEOTIDE SEQUENCE [LARGE SCALE GENOMIC DNA]</scope>
    <source>
        <tissue evidence="1">Whole aphids</tissue>
    </source>
</reference>
<dbReference type="SUPFAM" id="SSF47769">
    <property type="entry name" value="SAM/Pointed domain"/>
    <property type="match status" value="1"/>
</dbReference>
<comment type="caution">
    <text evidence="1">The sequence shown here is derived from an EMBL/GenBank/DDBJ whole genome shotgun (WGS) entry which is preliminary data.</text>
</comment>
<organism evidence="1 2">
    <name type="scientific">Aphis glycines</name>
    <name type="common">Soybean aphid</name>
    <dbReference type="NCBI Taxonomy" id="307491"/>
    <lineage>
        <taxon>Eukaryota</taxon>
        <taxon>Metazoa</taxon>
        <taxon>Ecdysozoa</taxon>
        <taxon>Arthropoda</taxon>
        <taxon>Hexapoda</taxon>
        <taxon>Insecta</taxon>
        <taxon>Pterygota</taxon>
        <taxon>Neoptera</taxon>
        <taxon>Paraneoptera</taxon>
        <taxon>Hemiptera</taxon>
        <taxon>Sternorrhyncha</taxon>
        <taxon>Aphidomorpha</taxon>
        <taxon>Aphidoidea</taxon>
        <taxon>Aphididae</taxon>
        <taxon>Aphidini</taxon>
        <taxon>Aphis</taxon>
        <taxon>Aphis</taxon>
    </lineage>
</organism>
<protein>
    <recommendedName>
        <fullName evidence="3">SAM domain-containing protein</fullName>
    </recommendedName>
</protein>
<dbReference type="InterPro" id="IPR013761">
    <property type="entry name" value="SAM/pointed_sf"/>
</dbReference>
<dbReference type="Gene3D" id="1.10.150.50">
    <property type="entry name" value="Transcription Factor, Ets-1"/>
    <property type="match status" value="1"/>
</dbReference>
<sequence>MEWNLPENIIDNFREEEIDKESLLNLTQEMLRELIPKIGLRANIYNKISLEKQAKQQILEVGIDMENIASGSSNTNININEIQKFDIIDVDKNEIVYNNDNVPLTEYTVNIIKSKEQNDVYNILIKKEGNKVTPNRGKLWDNYCNMRKVIRQITQVTSTETNLTSNIQQIPANVENENIEDNLLWLKNNVSPWDTVVEKWKCTFSQRYNNLLKNVDEKKTYFDELDFNELFPNKEFMYLTSNDTTATLKIFVEFFNPVNMSCKHTIDNLTKKNWRPSKLEIRQGFIHYINDISQLHEIDDAKWTKNKLLKLTVQPYMVFVGPELRTQDRLEVSSFYVVINYNFFKLESALKACEQIEMLYL</sequence>
<proteinExistence type="predicted"/>
<dbReference type="AlphaFoldDB" id="A0A6G0TB83"/>
<evidence type="ECO:0000313" key="2">
    <source>
        <dbReference type="Proteomes" id="UP000475862"/>
    </source>
</evidence>
<name>A0A6G0TB83_APHGL</name>
<gene>
    <name evidence="1" type="ORF">AGLY_012089</name>
</gene>
<keyword evidence="2" id="KW-1185">Reference proteome</keyword>
<dbReference type="Proteomes" id="UP000475862">
    <property type="component" value="Unassembled WGS sequence"/>
</dbReference>
<accession>A0A6G0TB83</accession>
<dbReference type="OrthoDB" id="6620441at2759"/>
<evidence type="ECO:0008006" key="3">
    <source>
        <dbReference type="Google" id="ProtNLM"/>
    </source>
</evidence>
<dbReference type="EMBL" id="VYZN01000048">
    <property type="protein sequence ID" value="KAE9528518.1"/>
    <property type="molecule type" value="Genomic_DNA"/>
</dbReference>
<evidence type="ECO:0000313" key="1">
    <source>
        <dbReference type="EMBL" id="KAE9528518.1"/>
    </source>
</evidence>